<feature type="region of interest" description="Disordered" evidence="1">
    <location>
        <begin position="36"/>
        <end position="105"/>
    </location>
</feature>
<dbReference type="PANTHER" id="PTHR46994">
    <property type="entry name" value="5'-METHYLTHIOADENOSINE/S-ADENOSYLHOMOCYSTEINE NUCLEOSIDASE 1"/>
    <property type="match status" value="1"/>
</dbReference>
<dbReference type="AlphaFoldDB" id="A0AAV0Z7G5"/>
<dbReference type="Gene3D" id="3.40.50.1580">
    <property type="entry name" value="Nucleoside phosphorylase domain"/>
    <property type="match status" value="1"/>
</dbReference>
<accession>A0AAV0Z7G5</accession>
<name>A0AAV0Z7G5_VICFA</name>
<evidence type="ECO:0000256" key="1">
    <source>
        <dbReference type="SAM" id="MobiDB-lite"/>
    </source>
</evidence>
<feature type="compositionally biased region" description="Low complexity" evidence="1">
    <location>
        <begin position="40"/>
        <end position="51"/>
    </location>
</feature>
<evidence type="ECO:0000313" key="3">
    <source>
        <dbReference type="Proteomes" id="UP001157006"/>
    </source>
</evidence>
<reference evidence="2 3" key="1">
    <citation type="submission" date="2023-01" db="EMBL/GenBank/DDBJ databases">
        <authorList>
            <person name="Kreplak J."/>
        </authorList>
    </citation>
    <scope>NUCLEOTIDE SEQUENCE [LARGE SCALE GENOMIC DNA]</scope>
</reference>
<dbReference type="PANTHER" id="PTHR46994:SF1">
    <property type="entry name" value="5'-METHYLTHIOADENOSINE NUCLEOSIDASE"/>
    <property type="match status" value="1"/>
</dbReference>
<dbReference type="EMBL" id="OX451735">
    <property type="protein sequence ID" value="CAI8592052.1"/>
    <property type="molecule type" value="Genomic_DNA"/>
</dbReference>
<dbReference type="GO" id="GO:0019509">
    <property type="term" value="P:L-methionine salvage from methylthioadenosine"/>
    <property type="evidence" value="ECO:0007669"/>
    <property type="project" value="InterPro"/>
</dbReference>
<dbReference type="Proteomes" id="UP001157006">
    <property type="component" value="Chromosome 1S"/>
</dbReference>
<dbReference type="GO" id="GO:0008930">
    <property type="term" value="F:methylthioadenosine nucleosidase activity"/>
    <property type="evidence" value="ECO:0007669"/>
    <property type="project" value="InterPro"/>
</dbReference>
<feature type="compositionally biased region" description="Basic residues" evidence="1">
    <location>
        <begin position="83"/>
        <end position="92"/>
    </location>
</feature>
<keyword evidence="3" id="KW-1185">Reference proteome</keyword>
<proteinExistence type="predicted"/>
<dbReference type="InterPro" id="IPR035994">
    <property type="entry name" value="Nucleoside_phosphorylase_sf"/>
</dbReference>
<evidence type="ECO:0000313" key="2">
    <source>
        <dbReference type="EMBL" id="CAI8592052.1"/>
    </source>
</evidence>
<dbReference type="GO" id="GO:0009116">
    <property type="term" value="P:nucleoside metabolic process"/>
    <property type="evidence" value="ECO:0007669"/>
    <property type="project" value="InterPro"/>
</dbReference>
<protein>
    <submittedName>
        <fullName evidence="2">Uncharacterized protein</fullName>
    </submittedName>
</protein>
<dbReference type="InterPro" id="IPR044580">
    <property type="entry name" value="MTAN"/>
</dbReference>
<sequence length="234" mass="26254">MDDKLHGSVSKASSMDILPLLQIAHLLRLHTTTPRRHVLPPQHQPSSSPPIHHYHHHTPFDLLNDNDSEHEQQGGESADETPRKRRTRRRKSDKAMAGPQSVTREVSGNKAISNIVLVIAMQTEAQPVVNKFHLIQDPHSPFPQGTDGGFKDRGATVGDVFIISDCAFHDRRIHIPVFDLYGVGSHKAFETPNLVKELNLKVGKLSIGDSLDMFTRRPIPIIRNRLKLPKKLTT</sequence>
<gene>
    <name evidence="2" type="ORF">VFH_I020160</name>
</gene>
<organism evidence="2 3">
    <name type="scientific">Vicia faba</name>
    <name type="common">Broad bean</name>
    <name type="synonym">Faba vulgaris</name>
    <dbReference type="NCBI Taxonomy" id="3906"/>
    <lineage>
        <taxon>Eukaryota</taxon>
        <taxon>Viridiplantae</taxon>
        <taxon>Streptophyta</taxon>
        <taxon>Embryophyta</taxon>
        <taxon>Tracheophyta</taxon>
        <taxon>Spermatophyta</taxon>
        <taxon>Magnoliopsida</taxon>
        <taxon>eudicotyledons</taxon>
        <taxon>Gunneridae</taxon>
        <taxon>Pentapetalae</taxon>
        <taxon>rosids</taxon>
        <taxon>fabids</taxon>
        <taxon>Fabales</taxon>
        <taxon>Fabaceae</taxon>
        <taxon>Papilionoideae</taxon>
        <taxon>50 kb inversion clade</taxon>
        <taxon>NPAAA clade</taxon>
        <taxon>Hologalegina</taxon>
        <taxon>IRL clade</taxon>
        <taxon>Fabeae</taxon>
        <taxon>Vicia</taxon>
    </lineage>
</organism>